<comment type="caution">
    <text evidence="1">The sequence shown here is derived from an EMBL/GenBank/DDBJ whole genome shotgun (WGS) entry which is preliminary data.</text>
</comment>
<organism evidence="1 2">
    <name type="scientific">Pseudooceanicola albus</name>
    <dbReference type="NCBI Taxonomy" id="2692189"/>
    <lineage>
        <taxon>Bacteria</taxon>
        <taxon>Pseudomonadati</taxon>
        <taxon>Pseudomonadota</taxon>
        <taxon>Alphaproteobacteria</taxon>
        <taxon>Rhodobacterales</taxon>
        <taxon>Paracoccaceae</taxon>
        <taxon>Pseudooceanicola</taxon>
    </lineage>
</organism>
<sequence>MDFNTILPILAQANPDLNLSLEMAASCDDKPRAANPRQCIQLDDPVWRAVHPDLTAEEYDAYIAMVDAYETRIESGEIEDWATYEARNYGYPSYEAQSYRYAEARAYIQRSAEHVRACAERAGVFLEGRANEPA</sequence>
<reference evidence="1 2" key="1">
    <citation type="submission" date="2019-12" db="EMBL/GenBank/DDBJ databases">
        <authorList>
            <person name="Li M."/>
        </authorList>
    </citation>
    <scope>NUCLEOTIDE SEQUENCE [LARGE SCALE GENOMIC DNA]</scope>
    <source>
        <strain evidence="1 2">GBMRC 2024</strain>
    </source>
</reference>
<accession>A0A6L7G789</accession>
<dbReference type="EMBL" id="WUMU01000018">
    <property type="protein sequence ID" value="MXN19457.1"/>
    <property type="molecule type" value="Genomic_DNA"/>
</dbReference>
<proteinExistence type="predicted"/>
<protein>
    <submittedName>
        <fullName evidence="1">Uncharacterized protein</fullName>
    </submittedName>
</protein>
<evidence type="ECO:0000313" key="1">
    <source>
        <dbReference type="EMBL" id="MXN19457.1"/>
    </source>
</evidence>
<dbReference type="AlphaFoldDB" id="A0A6L7G789"/>
<gene>
    <name evidence="1" type="ORF">GR170_16615</name>
</gene>
<keyword evidence="2" id="KW-1185">Reference proteome</keyword>
<dbReference type="RefSeq" id="WP_160895580.1">
    <property type="nucleotide sequence ID" value="NZ_WUMU01000018.1"/>
</dbReference>
<name>A0A6L7G789_9RHOB</name>
<dbReference type="Proteomes" id="UP000477911">
    <property type="component" value="Unassembled WGS sequence"/>
</dbReference>
<evidence type="ECO:0000313" key="2">
    <source>
        <dbReference type="Proteomes" id="UP000477911"/>
    </source>
</evidence>